<protein>
    <submittedName>
        <fullName evidence="2">Uroporphyrinogen-III synthase</fullName>
    </submittedName>
</protein>
<dbReference type="Proteomes" id="UP000831290">
    <property type="component" value="Chromosome"/>
</dbReference>
<gene>
    <name evidence="2" type="ORF">MQE35_09310</name>
</gene>
<accession>A0A9E6ZVE6</accession>
<dbReference type="Gene3D" id="3.40.50.10090">
    <property type="match status" value="2"/>
</dbReference>
<dbReference type="AlphaFoldDB" id="A0A9E6ZVE6"/>
<dbReference type="KEGG" id="fbm:MQE35_09310"/>
<proteinExistence type="predicted"/>
<dbReference type="InterPro" id="IPR003754">
    <property type="entry name" value="4pyrrol_synth_uPrphyn_synth"/>
</dbReference>
<dbReference type="GO" id="GO:0006780">
    <property type="term" value="P:uroporphyrinogen III biosynthetic process"/>
    <property type="evidence" value="ECO:0007669"/>
    <property type="project" value="InterPro"/>
</dbReference>
<dbReference type="Pfam" id="PF02602">
    <property type="entry name" value="HEM4"/>
    <property type="match status" value="1"/>
</dbReference>
<dbReference type="GO" id="GO:0005829">
    <property type="term" value="C:cytosol"/>
    <property type="evidence" value="ECO:0007669"/>
    <property type="project" value="TreeGrafter"/>
</dbReference>
<evidence type="ECO:0000259" key="1">
    <source>
        <dbReference type="Pfam" id="PF02602"/>
    </source>
</evidence>
<dbReference type="CDD" id="cd06578">
    <property type="entry name" value="HemD"/>
    <property type="match status" value="1"/>
</dbReference>
<name>A0A9E6ZVE6_9FLAO</name>
<dbReference type="InterPro" id="IPR036108">
    <property type="entry name" value="4pyrrol_syn_uPrphyn_synt_sf"/>
</dbReference>
<dbReference type="RefSeq" id="WP_255841073.1">
    <property type="nucleotide sequence ID" value="NZ_CP094358.1"/>
</dbReference>
<dbReference type="PANTHER" id="PTHR12390">
    <property type="entry name" value="UROPORPHYRINOGEN III SYNTHASE"/>
    <property type="match status" value="1"/>
</dbReference>
<dbReference type="GO" id="GO:0004852">
    <property type="term" value="F:uroporphyrinogen-III synthase activity"/>
    <property type="evidence" value="ECO:0007669"/>
    <property type="project" value="InterPro"/>
</dbReference>
<keyword evidence="3" id="KW-1185">Reference proteome</keyword>
<dbReference type="PANTHER" id="PTHR12390:SF0">
    <property type="entry name" value="UROPORPHYRINOGEN-III SYNTHASE"/>
    <property type="match status" value="1"/>
</dbReference>
<organism evidence="2 3">
    <name type="scientific">Abyssalbus ytuae</name>
    <dbReference type="NCBI Taxonomy" id="2926907"/>
    <lineage>
        <taxon>Bacteria</taxon>
        <taxon>Pseudomonadati</taxon>
        <taxon>Bacteroidota</taxon>
        <taxon>Flavobacteriia</taxon>
        <taxon>Flavobacteriales</taxon>
        <taxon>Flavobacteriaceae</taxon>
        <taxon>Abyssalbus</taxon>
    </lineage>
</organism>
<evidence type="ECO:0000313" key="2">
    <source>
        <dbReference type="EMBL" id="UOB15937.1"/>
    </source>
</evidence>
<dbReference type="SUPFAM" id="SSF69618">
    <property type="entry name" value="HemD-like"/>
    <property type="match status" value="1"/>
</dbReference>
<evidence type="ECO:0000313" key="3">
    <source>
        <dbReference type="Proteomes" id="UP000831290"/>
    </source>
</evidence>
<dbReference type="EMBL" id="CP094358">
    <property type="protein sequence ID" value="UOB15937.1"/>
    <property type="molecule type" value="Genomic_DNA"/>
</dbReference>
<sequence length="219" mass="24817">MSIARIISTKKLTQAQKELLLNADISFIEANFIETVPLNFETDSHIENVIFTSQNAVKSTVKKKIKIDNCFCVGDKTEALLNDAGFKVVEKAYQAKALAKKIIENHPEKSFTFFCGDKRREELPGILKKYGVNLREVQVYKTELTSRTIQGDFDAVMFFSPSAVESFTKQNLFEDLLVFCIGKTTEAEAKKYTNNIITANKTTIENVIVQVVKHYKQND</sequence>
<feature type="domain" description="Tetrapyrrole biosynthesis uroporphyrinogen III synthase" evidence="1">
    <location>
        <begin position="18"/>
        <end position="206"/>
    </location>
</feature>
<reference evidence="2" key="1">
    <citation type="submission" date="2022-03" db="EMBL/GenBank/DDBJ databases">
        <title>Description of Abyssus ytuae gen. nov., sp. nov., a novel member of the family Flavobacteriaceae isolated from the sediment of Mariana Trench.</title>
        <authorList>
            <person name="Zhang J."/>
            <person name="Xu X."/>
        </authorList>
    </citation>
    <scope>NUCLEOTIDE SEQUENCE</scope>
    <source>
        <strain evidence="2">MT3330</strain>
    </source>
</reference>
<dbReference type="InterPro" id="IPR039793">
    <property type="entry name" value="UROS/Hem4"/>
</dbReference>